<proteinExistence type="predicted"/>
<evidence type="ECO:0000259" key="1">
    <source>
        <dbReference type="PROSITE" id="PS50011"/>
    </source>
</evidence>
<dbReference type="GO" id="GO:0004672">
    <property type="term" value="F:protein kinase activity"/>
    <property type="evidence" value="ECO:0007669"/>
    <property type="project" value="InterPro"/>
</dbReference>
<feature type="domain" description="Protein kinase" evidence="1">
    <location>
        <begin position="143"/>
        <end position="353"/>
    </location>
</feature>
<dbReference type="Pfam" id="PF00069">
    <property type="entry name" value="Pkinase"/>
    <property type="match status" value="1"/>
</dbReference>
<protein>
    <recommendedName>
        <fullName evidence="1">Protein kinase domain-containing protein</fullName>
    </recommendedName>
</protein>
<dbReference type="Gramene" id="KQJ87376">
    <property type="protein sequence ID" value="KQJ87376"/>
    <property type="gene ID" value="BRADI_4g10621v3"/>
</dbReference>
<dbReference type="PROSITE" id="PS50011">
    <property type="entry name" value="PROTEIN_KINASE_DOM"/>
    <property type="match status" value="1"/>
</dbReference>
<dbReference type="OrthoDB" id="604067at2759"/>
<dbReference type="PANTHER" id="PTHR46146:SF9">
    <property type="entry name" value="OS06G0151700 PROTEIN"/>
    <property type="match status" value="1"/>
</dbReference>
<dbReference type="EMBL" id="CM000883">
    <property type="protein sequence ID" value="KQJ87376.2"/>
    <property type="molecule type" value="Genomic_DNA"/>
</dbReference>
<reference evidence="3" key="3">
    <citation type="submission" date="2018-08" db="UniProtKB">
        <authorList>
            <consortium name="EnsemblPlants"/>
        </authorList>
    </citation>
    <scope>IDENTIFICATION</scope>
    <source>
        <strain evidence="3">cv. Bd21</strain>
    </source>
</reference>
<dbReference type="EnsemblPlants" id="KQJ87376">
    <property type="protein sequence ID" value="KQJ87376"/>
    <property type="gene ID" value="BRADI_4g10621v3"/>
</dbReference>
<dbReference type="Gene3D" id="3.30.200.20">
    <property type="entry name" value="Phosphorylase Kinase, domain 1"/>
    <property type="match status" value="1"/>
</dbReference>
<reference evidence="2" key="2">
    <citation type="submission" date="2017-06" db="EMBL/GenBank/DDBJ databases">
        <title>WGS assembly of Brachypodium distachyon.</title>
        <authorList>
            <consortium name="The International Brachypodium Initiative"/>
            <person name="Lucas S."/>
            <person name="Harmon-Smith M."/>
            <person name="Lail K."/>
            <person name="Tice H."/>
            <person name="Grimwood J."/>
            <person name="Bruce D."/>
            <person name="Barry K."/>
            <person name="Shu S."/>
            <person name="Lindquist E."/>
            <person name="Wang M."/>
            <person name="Pitluck S."/>
            <person name="Vogel J.P."/>
            <person name="Garvin D.F."/>
            <person name="Mockler T.C."/>
            <person name="Schmutz J."/>
            <person name="Rokhsar D."/>
            <person name="Bevan M.W."/>
        </authorList>
    </citation>
    <scope>NUCLEOTIDE SEQUENCE</scope>
    <source>
        <strain evidence="2">Bd21</strain>
    </source>
</reference>
<dbReference type="SUPFAM" id="SSF56112">
    <property type="entry name" value="Protein kinase-like (PK-like)"/>
    <property type="match status" value="1"/>
</dbReference>
<evidence type="ECO:0000313" key="2">
    <source>
        <dbReference type="EMBL" id="KQJ87376.2"/>
    </source>
</evidence>
<dbReference type="InterPro" id="IPR000719">
    <property type="entry name" value="Prot_kinase_dom"/>
</dbReference>
<dbReference type="Proteomes" id="UP000008810">
    <property type="component" value="Chromosome 4"/>
</dbReference>
<evidence type="ECO:0000313" key="4">
    <source>
        <dbReference type="Proteomes" id="UP000008810"/>
    </source>
</evidence>
<organism evidence="2">
    <name type="scientific">Brachypodium distachyon</name>
    <name type="common">Purple false brome</name>
    <name type="synonym">Trachynia distachya</name>
    <dbReference type="NCBI Taxonomy" id="15368"/>
    <lineage>
        <taxon>Eukaryota</taxon>
        <taxon>Viridiplantae</taxon>
        <taxon>Streptophyta</taxon>
        <taxon>Embryophyta</taxon>
        <taxon>Tracheophyta</taxon>
        <taxon>Spermatophyta</taxon>
        <taxon>Magnoliopsida</taxon>
        <taxon>Liliopsida</taxon>
        <taxon>Poales</taxon>
        <taxon>Poaceae</taxon>
        <taxon>BOP clade</taxon>
        <taxon>Pooideae</taxon>
        <taxon>Stipodae</taxon>
        <taxon>Brachypodieae</taxon>
        <taxon>Brachypodium</taxon>
    </lineage>
</organism>
<dbReference type="InterPro" id="IPR011009">
    <property type="entry name" value="Kinase-like_dom_sf"/>
</dbReference>
<name>A0A0Q3IM65_BRADI</name>
<dbReference type="Gene3D" id="1.10.510.10">
    <property type="entry name" value="Transferase(Phosphotransferase) domain 1"/>
    <property type="match status" value="1"/>
</dbReference>
<sequence>MAVWTGLDQAATVAQLVGADFAALTARQNRREREQLARRVLMIAELLPHLQLHDPEAVWLLEAVRFREVQSRIDSYLIIFPVVSYIGITRRLDRIYSILAPDDAINSEPSPLSQSAQLQVVEEILPNRMEFTLAEIMVATNNFAFDANIGFGGYGTVYRDRFHGSQEVAIMCAEQHRHQRVQIEDEFRAELAILSRLRHKTVIRLFEKQEQEEKQEHLIVYEYMENGTLYDHLHHQPSFSPVTQSWKKRIEVLLGVLRAIEHLHCHIVPPAHRNINSRNILFDSSWVPRFSDFGQSIIWHTAIEEELFSVVGTFGYLDPEYSHTGRLKPAVDVYNLGVVMLEVRTDGEESSYG</sequence>
<dbReference type="AlphaFoldDB" id="A0A0Q3IM65"/>
<dbReference type="GO" id="GO:0005524">
    <property type="term" value="F:ATP binding"/>
    <property type="evidence" value="ECO:0007669"/>
    <property type="project" value="InterPro"/>
</dbReference>
<gene>
    <name evidence="2" type="ORF">BRADI_4g10621v3</name>
</gene>
<evidence type="ECO:0000313" key="3">
    <source>
        <dbReference type="EnsemblPlants" id="KQJ87376"/>
    </source>
</evidence>
<reference evidence="2 3" key="1">
    <citation type="journal article" date="2010" name="Nature">
        <title>Genome sequencing and analysis of the model grass Brachypodium distachyon.</title>
        <authorList>
            <consortium name="International Brachypodium Initiative"/>
        </authorList>
    </citation>
    <scope>NUCLEOTIDE SEQUENCE [LARGE SCALE GENOMIC DNA]</scope>
    <source>
        <strain evidence="2 3">Bd21</strain>
    </source>
</reference>
<keyword evidence="4" id="KW-1185">Reference proteome</keyword>
<accession>A0A0Q3IM65</accession>
<dbReference type="InParanoid" id="A0A0Q3IM65"/>
<dbReference type="PANTHER" id="PTHR46146">
    <property type="entry name" value="SERINE/THREONINE-PROTEIN KINASE-LIKE PROTEIN CCR4"/>
    <property type="match status" value="1"/>
</dbReference>